<keyword evidence="4" id="KW-1185">Reference proteome</keyword>
<evidence type="ECO:0000313" key="4">
    <source>
        <dbReference type="Proteomes" id="UP000198816"/>
    </source>
</evidence>
<feature type="signal peptide" evidence="1">
    <location>
        <begin position="1"/>
        <end position="24"/>
    </location>
</feature>
<evidence type="ECO:0000256" key="1">
    <source>
        <dbReference type="SAM" id="SignalP"/>
    </source>
</evidence>
<dbReference type="OrthoDB" id="9783833at2"/>
<dbReference type="EMBL" id="FNNZ01000017">
    <property type="protein sequence ID" value="SDX21731.1"/>
    <property type="molecule type" value="Genomic_DNA"/>
</dbReference>
<accession>A0A1H2ZWU2</accession>
<dbReference type="InterPro" id="IPR005180">
    <property type="entry name" value="DUF302"/>
</dbReference>
<keyword evidence="1" id="KW-0732">Signal</keyword>
<dbReference type="InterPro" id="IPR035923">
    <property type="entry name" value="TT1751-like_sf"/>
</dbReference>
<dbReference type="CDD" id="cd14797">
    <property type="entry name" value="DUF302"/>
    <property type="match status" value="1"/>
</dbReference>
<evidence type="ECO:0000313" key="3">
    <source>
        <dbReference type="EMBL" id="SDX21731.1"/>
    </source>
</evidence>
<dbReference type="PANTHER" id="PTHR38342:SF1">
    <property type="entry name" value="SLR5037 PROTEIN"/>
    <property type="match status" value="1"/>
</dbReference>
<dbReference type="RefSeq" id="WP_093034860.1">
    <property type="nucleotide sequence ID" value="NZ_FNNZ01000017.1"/>
</dbReference>
<dbReference type="Proteomes" id="UP000198816">
    <property type="component" value="Unassembled WGS sequence"/>
</dbReference>
<feature type="domain" description="DUF302" evidence="2">
    <location>
        <begin position="70"/>
        <end position="127"/>
    </location>
</feature>
<dbReference type="STRING" id="1058.SAMN05421783_11776"/>
<name>A0A1H2ZWU2_THIRO</name>
<dbReference type="PANTHER" id="PTHR38342">
    <property type="entry name" value="SLR5037 PROTEIN"/>
    <property type="match status" value="1"/>
</dbReference>
<dbReference type="Pfam" id="PF03625">
    <property type="entry name" value="DUF302"/>
    <property type="match status" value="1"/>
</dbReference>
<evidence type="ECO:0000259" key="2">
    <source>
        <dbReference type="Pfam" id="PF03625"/>
    </source>
</evidence>
<dbReference type="Gene3D" id="3.30.310.70">
    <property type="entry name" value="TT1751-like domain"/>
    <property type="match status" value="1"/>
</dbReference>
<sequence length="164" mass="18326">MRKILLSLLIALLPLTFLATQTHAQSMTIADTVLKMPLAEGVSMDDAVESMKLRANTLNFKLVAHLPLYKELESMGVEAKRIEIFQFCDARIANEMIKENIDFSAYLPCRITLIEDQDGKAWLTTLDLNKVIEMADLPPNLMENAVKVRDTIEEIMTAGATGDL</sequence>
<protein>
    <submittedName>
        <fullName evidence="3">Uncharacterized conserved protein, DUF302 family</fullName>
    </submittedName>
</protein>
<gene>
    <name evidence="3" type="ORF">SAMN05421783_11776</name>
</gene>
<dbReference type="SUPFAM" id="SSF103247">
    <property type="entry name" value="TT1751-like"/>
    <property type="match status" value="1"/>
</dbReference>
<proteinExistence type="predicted"/>
<dbReference type="AlphaFoldDB" id="A0A1H2ZWU2"/>
<feature type="chain" id="PRO_5011530051" evidence="1">
    <location>
        <begin position="25"/>
        <end position="164"/>
    </location>
</feature>
<organism evidence="3 4">
    <name type="scientific">Thiocapsa roseopersicina</name>
    <dbReference type="NCBI Taxonomy" id="1058"/>
    <lineage>
        <taxon>Bacteria</taxon>
        <taxon>Pseudomonadati</taxon>
        <taxon>Pseudomonadota</taxon>
        <taxon>Gammaproteobacteria</taxon>
        <taxon>Chromatiales</taxon>
        <taxon>Chromatiaceae</taxon>
        <taxon>Thiocapsa</taxon>
    </lineage>
</organism>
<reference evidence="4" key="1">
    <citation type="submission" date="2016-10" db="EMBL/GenBank/DDBJ databases">
        <authorList>
            <person name="Varghese N."/>
            <person name="Submissions S."/>
        </authorList>
    </citation>
    <scope>NUCLEOTIDE SEQUENCE [LARGE SCALE GENOMIC DNA]</scope>
    <source>
        <strain evidence="4">DSM 217</strain>
    </source>
</reference>